<comment type="subcellular location">
    <subcellularLocation>
        <location evidence="1">Membrane</location>
        <topology evidence="1">Single-pass membrane protein</topology>
    </subcellularLocation>
</comment>
<dbReference type="SUPFAM" id="SSF81383">
    <property type="entry name" value="F-box domain"/>
    <property type="match status" value="1"/>
</dbReference>
<proteinExistence type="predicted"/>
<evidence type="ECO:0000256" key="6">
    <source>
        <dbReference type="ARBA" id="ARBA00022989"/>
    </source>
</evidence>
<evidence type="ECO:0000259" key="10">
    <source>
        <dbReference type="Pfam" id="PF23598"/>
    </source>
</evidence>
<dbReference type="AlphaFoldDB" id="D2V9K8"/>
<dbReference type="EMBL" id="GG738858">
    <property type="protein sequence ID" value="EFC46606.1"/>
    <property type="molecule type" value="Genomic_DNA"/>
</dbReference>
<evidence type="ECO:0000313" key="13">
    <source>
        <dbReference type="Proteomes" id="UP000006671"/>
    </source>
</evidence>
<dbReference type="InterPro" id="IPR036047">
    <property type="entry name" value="F-box-like_dom_sf"/>
</dbReference>
<evidence type="ECO:0000256" key="4">
    <source>
        <dbReference type="ARBA" id="ARBA00022729"/>
    </source>
</evidence>
<dbReference type="InterPro" id="IPR032675">
    <property type="entry name" value="LRR_dom_sf"/>
</dbReference>
<dbReference type="Proteomes" id="UP000006671">
    <property type="component" value="Unassembled WGS sequence"/>
</dbReference>
<evidence type="ECO:0000313" key="12">
    <source>
        <dbReference type="EMBL" id="EFC46606.1"/>
    </source>
</evidence>
<dbReference type="RefSeq" id="XP_002679350.1">
    <property type="nucleotide sequence ID" value="XM_002679304.1"/>
</dbReference>
<evidence type="ECO:0000256" key="9">
    <source>
        <dbReference type="ARBA" id="ARBA00023180"/>
    </source>
</evidence>
<dbReference type="InParanoid" id="D2V9K8"/>
<keyword evidence="7" id="KW-0472">Membrane</keyword>
<dbReference type="OMA" id="WIESESC"/>
<dbReference type="Pfam" id="PF25013">
    <property type="entry name" value="LRR_Zer-1"/>
    <property type="match status" value="1"/>
</dbReference>
<evidence type="ECO:0000256" key="2">
    <source>
        <dbReference type="ARBA" id="ARBA00022614"/>
    </source>
</evidence>
<evidence type="ECO:0000256" key="7">
    <source>
        <dbReference type="ARBA" id="ARBA00023136"/>
    </source>
</evidence>
<dbReference type="GO" id="GO:0016020">
    <property type="term" value="C:membrane"/>
    <property type="evidence" value="ECO:0007669"/>
    <property type="project" value="UniProtKB-SubCell"/>
</dbReference>
<name>D2V9K8_NAEGR</name>
<keyword evidence="4" id="KW-0732">Signal</keyword>
<dbReference type="Pfam" id="PF23598">
    <property type="entry name" value="LRR_14"/>
    <property type="match status" value="1"/>
</dbReference>
<keyword evidence="9" id="KW-0325">Glycoprotein</keyword>
<keyword evidence="5" id="KW-0677">Repeat</keyword>
<keyword evidence="6" id="KW-1133">Transmembrane helix</keyword>
<evidence type="ECO:0000256" key="5">
    <source>
        <dbReference type="ARBA" id="ARBA00022737"/>
    </source>
</evidence>
<dbReference type="eggNOG" id="KOG1947">
    <property type="taxonomic scope" value="Eukaryota"/>
</dbReference>
<dbReference type="Gene3D" id="3.80.10.10">
    <property type="entry name" value="Ribonuclease Inhibitor"/>
    <property type="match status" value="3"/>
</dbReference>
<organism evidence="13">
    <name type="scientific">Naegleria gruberi</name>
    <name type="common">Amoeba</name>
    <dbReference type="NCBI Taxonomy" id="5762"/>
    <lineage>
        <taxon>Eukaryota</taxon>
        <taxon>Discoba</taxon>
        <taxon>Heterolobosea</taxon>
        <taxon>Tetramitia</taxon>
        <taxon>Eutetramitia</taxon>
        <taxon>Vahlkampfiidae</taxon>
        <taxon>Naegleria</taxon>
    </lineage>
</organism>
<dbReference type="InterPro" id="IPR055414">
    <property type="entry name" value="LRR_R13L4/SHOC2-like"/>
</dbReference>
<evidence type="ECO:0000256" key="8">
    <source>
        <dbReference type="ARBA" id="ARBA00023170"/>
    </source>
</evidence>
<dbReference type="VEuPathDB" id="AmoebaDB:NAEGRDRAFT_47719"/>
<protein>
    <submittedName>
        <fullName evidence="12">Leucine rich repeat protein</fullName>
    </submittedName>
</protein>
<dbReference type="KEGG" id="ngr:NAEGRDRAFT_47719"/>
<feature type="domain" description="Zer-1-like leucine-rich repeats region" evidence="11">
    <location>
        <begin position="147"/>
        <end position="235"/>
    </location>
</feature>
<keyword evidence="8" id="KW-0675">Receptor</keyword>
<dbReference type="InterPro" id="IPR056845">
    <property type="entry name" value="LRR_Zer-1"/>
</dbReference>
<sequence>MKRKRTFDSIISKLKKIKNQNHLKLLLDQQYISDSKEELEYNIDFLSSDMTFEVITYLDSVQVLTNCILVCRQWFDIIMTRIKFNFRISERREWKKLSQSHQKYIDRVECLHLKYNLLIFTIIQKRFYNLRELDLSGQNCYREGVKCLKSLKHLTVLNVSKTKCANGVKYIGMIENLTSLNISSVHLENQDVEHLSSLKKLTSLDVNNCNLTFEDADIISRLKSLTFLDIGNNDLGPLGLLPISSMESLQTLHINRIWIESESCESLTKMINLTELYISKNDFGNEGLKWISSMKNLRVLDIGNHSIIDALGDEAAKLVASLTQLTYLNISQHEITSSGAKYLTSLTKLTTLFIDGNEICDDFLDSISSLKELTYLNISGGQISVKGVKSISKLPRLTILDISECVGCCSEVLKQLGLMKQLTSLHLSLTDLVESVEGFKYWHKNLINLTYLEMNFCGLDDNAIKWISGLPNLKYLDLQSNDLTDDCIQHLLGMKKLEYLSLFGNNMTEKKTKRLEKYLKKVAHNSDN</sequence>
<dbReference type="PANTHER" id="PTHR27000">
    <property type="entry name" value="LEUCINE-RICH REPEAT RECEPTOR-LIKE PROTEIN KINASE FAMILY PROTEIN-RELATED"/>
    <property type="match status" value="1"/>
</dbReference>
<keyword evidence="13" id="KW-1185">Reference proteome</keyword>
<dbReference type="SUPFAM" id="SSF52075">
    <property type="entry name" value="Outer arm dynein light chain 1"/>
    <property type="match status" value="1"/>
</dbReference>
<dbReference type="GeneID" id="8848693"/>
<evidence type="ECO:0000259" key="11">
    <source>
        <dbReference type="Pfam" id="PF25013"/>
    </source>
</evidence>
<gene>
    <name evidence="12" type="ORF">NAEGRDRAFT_47719</name>
</gene>
<keyword evidence="3" id="KW-0812">Transmembrane</keyword>
<dbReference type="PANTHER" id="PTHR27000:SF791">
    <property type="entry name" value="LRR RECEPTOR-LIKE KINASE FAMILY PROTEIN"/>
    <property type="match status" value="1"/>
</dbReference>
<dbReference type="Gene3D" id="1.20.1280.50">
    <property type="match status" value="1"/>
</dbReference>
<evidence type="ECO:0000256" key="3">
    <source>
        <dbReference type="ARBA" id="ARBA00022692"/>
    </source>
</evidence>
<accession>D2V9K8</accession>
<dbReference type="OrthoDB" id="5876800at2759"/>
<keyword evidence="2" id="KW-0433">Leucine-rich repeat</keyword>
<evidence type="ECO:0000256" key="1">
    <source>
        <dbReference type="ARBA" id="ARBA00004167"/>
    </source>
</evidence>
<reference evidence="12 13" key="1">
    <citation type="journal article" date="2010" name="Cell">
        <title>The genome of Naegleria gruberi illuminates early eukaryotic versatility.</title>
        <authorList>
            <person name="Fritz-Laylin L.K."/>
            <person name="Prochnik S.E."/>
            <person name="Ginger M.L."/>
            <person name="Dacks J.B."/>
            <person name="Carpenter M.L."/>
            <person name="Field M.C."/>
            <person name="Kuo A."/>
            <person name="Paredez A."/>
            <person name="Chapman J."/>
            <person name="Pham J."/>
            <person name="Shu S."/>
            <person name="Neupane R."/>
            <person name="Cipriano M."/>
            <person name="Mancuso J."/>
            <person name="Tu H."/>
            <person name="Salamov A."/>
            <person name="Lindquist E."/>
            <person name="Shapiro H."/>
            <person name="Lucas S."/>
            <person name="Grigoriev I.V."/>
            <person name="Cande W.Z."/>
            <person name="Fulton C."/>
            <person name="Rokhsar D.S."/>
            <person name="Dawson S.C."/>
        </authorList>
    </citation>
    <scope>NUCLEOTIDE SEQUENCE [LARGE SCALE GENOMIC DNA]</scope>
    <source>
        <strain evidence="12 13">NEG-M</strain>
    </source>
</reference>
<dbReference type="SUPFAM" id="SSF52047">
    <property type="entry name" value="RNI-like"/>
    <property type="match status" value="1"/>
</dbReference>
<feature type="domain" description="Disease resistance R13L4/SHOC-2-like LRR" evidence="10">
    <location>
        <begin position="289"/>
        <end position="509"/>
    </location>
</feature>